<dbReference type="Gene3D" id="1.20.1440.50">
    <property type="entry name" value="Ta0600-like"/>
    <property type="match status" value="1"/>
</dbReference>
<proteinExistence type="predicted"/>
<sequence length="108" mass="12282">MLENTITKQNEVVITLKDLYASFNKVQINAYLPLEKAILKVIAKAENHDDAIAWSNKLVMFLQSQIALKQIPITKEQDALINSLSEQCKNTNLNYVYLAPINDSLQFD</sequence>
<dbReference type="InterPro" id="IPR023130">
    <property type="entry name" value="Ta0600-like_sf"/>
</dbReference>
<organism evidence="2 5">
    <name type="scientific">Lactobacillus gasseri</name>
    <dbReference type="NCBI Taxonomy" id="1596"/>
    <lineage>
        <taxon>Bacteria</taxon>
        <taxon>Bacillati</taxon>
        <taxon>Bacillota</taxon>
        <taxon>Bacilli</taxon>
        <taxon>Lactobacillales</taxon>
        <taxon>Lactobacillaceae</taxon>
        <taxon>Lactobacillus</taxon>
    </lineage>
</organism>
<dbReference type="SUPFAM" id="SSF109797">
    <property type="entry name" value="Bacteriocin immunity protein-like"/>
    <property type="match status" value="1"/>
</dbReference>
<reference evidence="3 4" key="1">
    <citation type="submission" date="2019-04" db="EMBL/GenBank/DDBJ databases">
        <title>Lactobacillus gasseri 7171 assembly.</title>
        <authorList>
            <person name="Joris B.R."/>
            <person name="Giguere D."/>
        </authorList>
    </citation>
    <scope>NUCLEOTIDE SEQUENCE [LARGE SCALE GENOMIC DNA]</scope>
    <source>
        <strain evidence="3 4">7171</strain>
    </source>
</reference>
<evidence type="ECO:0000313" key="2">
    <source>
        <dbReference type="EMBL" id="KAB1951857.1"/>
    </source>
</evidence>
<evidence type="ECO:0000256" key="1">
    <source>
        <dbReference type="ARBA" id="ARBA00023025"/>
    </source>
</evidence>
<keyword evidence="1" id="KW-0079">Bacteriocin immunity</keyword>
<name>A0A133P9H3_LACGS</name>
<dbReference type="EMBL" id="WBOA01000001">
    <property type="protein sequence ID" value="KAB1951857.1"/>
    <property type="molecule type" value="Genomic_DNA"/>
</dbReference>
<dbReference type="GeneID" id="29638350"/>
<dbReference type="RefSeq" id="WP_003647598.1">
    <property type="nucleotide sequence ID" value="NZ_CABOGQ010000009.1"/>
</dbReference>
<protein>
    <submittedName>
        <fullName evidence="2">Bacteriocin immunity protein</fullName>
    </submittedName>
</protein>
<dbReference type="AlphaFoldDB" id="A0A133P9H3"/>
<dbReference type="eggNOG" id="ENOG5030A25">
    <property type="taxonomic scope" value="Bacteria"/>
</dbReference>
<dbReference type="OMA" id="YNEMNIG"/>
<dbReference type="EMBL" id="SRMD01000074">
    <property type="protein sequence ID" value="TQW15375.1"/>
    <property type="molecule type" value="Genomic_DNA"/>
</dbReference>
<evidence type="ECO:0000313" key="4">
    <source>
        <dbReference type="Proteomes" id="UP000316012"/>
    </source>
</evidence>
<comment type="caution">
    <text evidence="2">The sequence shown here is derived from an EMBL/GenBank/DDBJ whole genome shotgun (WGS) entry which is preliminary data.</text>
</comment>
<keyword evidence="4" id="KW-1185">Reference proteome</keyword>
<dbReference type="Proteomes" id="UP000460112">
    <property type="component" value="Unassembled WGS sequence"/>
</dbReference>
<dbReference type="OrthoDB" id="2326251at2"/>
<evidence type="ECO:0000313" key="5">
    <source>
        <dbReference type="Proteomes" id="UP000460112"/>
    </source>
</evidence>
<dbReference type="STRING" id="324831.LGAS_0560"/>
<dbReference type="GO" id="GO:0030153">
    <property type="term" value="P:bacteriocin immunity"/>
    <property type="evidence" value="ECO:0007669"/>
    <property type="project" value="UniProtKB-KW"/>
</dbReference>
<dbReference type="Proteomes" id="UP000316012">
    <property type="component" value="Unassembled WGS sequence"/>
</dbReference>
<evidence type="ECO:0000313" key="3">
    <source>
        <dbReference type="EMBL" id="TQW15375.1"/>
    </source>
</evidence>
<gene>
    <name evidence="2" type="ORF">F8244_04975</name>
    <name evidence="3" type="ORF">FIPPAONL_00881</name>
</gene>
<accession>A0A133P9H3</accession>
<reference evidence="2 5" key="2">
    <citation type="submission" date="2019-09" db="EMBL/GenBank/DDBJ databases">
        <title>Investigation of probiotic properties of different lactic acid bacteria.</title>
        <authorList>
            <person name="Jaomanjaka F."/>
            <person name="Blanc P."/>
        </authorList>
    </citation>
    <scope>NUCLEOTIDE SEQUENCE [LARGE SCALE GENOMIC DNA]</scope>
    <source>
        <strain evidence="2 5">BIO6369</strain>
    </source>
</reference>